<dbReference type="EMBL" id="JARK01001467">
    <property type="protein sequence ID" value="EYB98494.1"/>
    <property type="molecule type" value="Genomic_DNA"/>
</dbReference>
<evidence type="ECO:0000313" key="2">
    <source>
        <dbReference type="Proteomes" id="UP000024635"/>
    </source>
</evidence>
<reference evidence="2" key="1">
    <citation type="journal article" date="2015" name="Nat. Genet.">
        <title>The genome and transcriptome of the zoonotic hookworm Ancylostoma ceylanicum identify infection-specific gene families.</title>
        <authorList>
            <person name="Schwarz E.M."/>
            <person name="Hu Y."/>
            <person name="Antoshechkin I."/>
            <person name="Miller M.M."/>
            <person name="Sternberg P.W."/>
            <person name="Aroian R.V."/>
        </authorList>
    </citation>
    <scope>NUCLEOTIDE SEQUENCE</scope>
    <source>
        <strain evidence="2">HY135</strain>
    </source>
</reference>
<evidence type="ECO:0000313" key="1">
    <source>
        <dbReference type="EMBL" id="EYB98494.1"/>
    </source>
</evidence>
<name>A0A016T7A9_9BILA</name>
<sequence length="166" mass="18527">MADDMERGLNRILEADKASKNCIEQLQQQFGELPSKMQVLPDANAQRVTSTIVSLSEKVESIQKLFRRAALALTRAEGAVPPAGVDELLCEYVLEECEALTSEIIEESEALTSEIVKLEVAARQYLSTIYFLTLSRREWMIPRVQQLQEQANFNAVAVSSAMLFGC</sequence>
<dbReference type="Proteomes" id="UP000024635">
    <property type="component" value="Unassembled WGS sequence"/>
</dbReference>
<keyword evidence="2" id="KW-1185">Reference proteome</keyword>
<organism evidence="1 2">
    <name type="scientific">Ancylostoma ceylanicum</name>
    <dbReference type="NCBI Taxonomy" id="53326"/>
    <lineage>
        <taxon>Eukaryota</taxon>
        <taxon>Metazoa</taxon>
        <taxon>Ecdysozoa</taxon>
        <taxon>Nematoda</taxon>
        <taxon>Chromadorea</taxon>
        <taxon>Rhabditida</taxon>
        <taxon>Rhabditina</taxon>
        <taxon>Rhabditomorpha</taxon>
        <taxon>Strongyloidea</taxon>
        <taxon>Ancylostomatidae</taxon>
        <taxon>Ancylostomatinae</taxon>
        <taxon>Ancylostoma</taxon>
    </lineage>
</organism>
<gene>
    <name evidence="1" type="primary">Acey_s0131.g1657</name>
    <name evidence="1" type="ORF">Y032_0131g1657</name>
</gene>
<dbReference type="AlphaFoldDB" id="A0A016T7A9"/>
<comment type="caution">
    <text evidence="1">The sequence shown here is derived from an EMBL/GenBank/DDBJ whole genome shotgun (WGS) entry which is preliminary data.</text>
</comment>
<proteinExistence type="predicted"/>
<accession>A0A016T7A9</accession>
<protein>
    <submittedName>
        <fullName evidence="1">Uncharacterized protein</fullName>
    </submittedName>
</protein>